<proteinExistence type="predicted"/>
<keyword evidence="3" id="KW-0597">Phosphoprotein</keyword>
<name>A0A419T6J8_9FIRM</name>
<dbReference type="Pfam" id="PF00072">
    <property type="entry name" value="Response_reg"/>
    <property type="match status" value="1"/>
</dbReference>
<dbReference type="SUPFAM" id="SSF52172">
    <property type="entry name" value="CheY-like"/>
    <property type="match status" value="1"/>
</dbReference>
<sequence length="335" mass="38578">MYRILAIDDTSFFLRVLEDILSEYFEVFTTVSGEIAFRYMEQLKPDLILLDLAMPKVDGWQTMRQLKMRPDCSDIPIIFITSQTDKAIEAECLKQGAYDFITKPVSKEVLLSRVKKALEVKRYSEELKIKLEQKTKELEEVSLASISAMTALIDARDSYTKGHSKRVARYSVLIAENMNWSKEEIRRLYDIAMLHDVGKVGVPDKILLKTTPLTPLEMAVMKSHTVMGAEILKDITTFRDLELGARYHHERFDGKGYPDGLFGTEIPLLARIICVADSFDAMSSNRCYRPRLNPAQIRKELLRGSGKQFDPEVVWAFLKTWEVLPLIRKEMQRQV</sequence>
<dbReference type="PROSITE" id="PS51832">
    <property type="entry name" value="HD_GYP"/>
    <property type="match status" value="1"/>
</dbReference>
<dbReference type="RefSeq" id="WP_120196050.1">
    <property type="nucleotide sequence ID" value="NZ_MCIA01000008.1"/>
</dbReference>
<dbReference type="InterPro" id="IPR037522">
    <property type="entry name" value="HD_GYP_dom"/>
</dbReference>
<dbReference type="CDD" id="cd00077">
    <property type="entry name" value="HDc"/>
    <property type="match status" value="1"/>
</dbReference>
<dbReference type="PANTHER" id="PTHR45228:SF4">
    <property type="entry name" value="LIPOPROTEIN"/>
    <property type="match status" value="1"/>
</dbReference>
<feature type="domain" description="Response regulatory" evidence="4">
    <location>
        <begin position="3"/>
        <end position="118"/>
    </location>
</feature>
<evidence type="ECO:0000256" key="2">
    <source>
        <dbReference type="ARBA" id="ARBA00024867"/>
    </source>
</evidence>
<comment type="caution">
    <text evidence="7">The sequence shown here is derived from an EMBL/GenBank/DDBJ whole genome shotgun (WGS) entry which is preliminary data.</text>
</comment>
<evidence type="ECO:0000313" key="8">
    <source>
        <dbReference type="Proteomes" id="UP000284277"/>
    </source>
</evidence>
<dbReference type="GO" id="GO:0000160">
    <property type="term" value="P:phosphorelay signal transduction system"/>
    <property type="evidence" value="ECO:0007669"/>
    <property type="project" value="InterPro"/>
</dbReference>
<dbReference type="InterPro" id="IPR001789">
    <property type="entry name" value="Sig_transdc_resp-reg_receiver"/>
</dbReference>
<organism evidence="7 8">
    <name type="scientific">Lacrimispora algidixylanolytica</name>
    <dbReference type="NCBI Taxonomy" id="94868"/>
    <lineage>
        <taxon>Bacteria</taxon>
        <taxon>Bacillati</taxon>
        <taxon>Bacillota</taxon>
        <taxon>Clostridia</taxon>
        <taxon>Lachnospirales</taxon>
        <taxon>Lachnospiraceae</taxon>
        <taxon>Lacrimispora</taxon>
    </lineage>
</organism>
<dbReference type="AlphaFoldDB" id="A0A419T6J8"/>
<dbReference type="SMART" id="SM00471">
    <property type="entry name" value="HDc"/>
    <property type="match status" value="1"/>
</dbReference>
<dbReference type="Gene3D" id="3.40.50.2300">
    <property type="match status" value="1"/>
</dbReference>
<dbReference type="PANTHER" id="PTHR45228">
    <property type="entry name" value="CYCLIC DI-GMP PHOSPHODIESTERASE TM_0186-RELATED"/>
    <property type="match status" value="1"/>
</dbReference>
<evidence type="ECO:0000259" key="6">
    <source>
        <dbReference type="PROSITE" id="PS51832"/>
    </source>
</evidence>
<reference evidence="7 8" key="1">
    <citation type="submission" date="2016-08" db="EMBL/GenBank/DDBJ databases">
        <title>A new outlook on sporulation: Clostridium algidixylanolyticum.</title>
        <authorList>
            <person name="Poppleton D.I."/>
            <person name="Gribaldo S."/>
        </authorList>
    </citation>
    <scope>NUCLEOTIDE SEQUENCE [LARGE SCALE GENOMIC DNA]</scope>
    <source>
        <strain evidence="7 8">SPL73</strain>
    </source>
</reference>
<dbReference type="InterPro" id="IPR003607">
    <property type="entry name" value="HD/PDEase_dom"/>
</dbReference>
<dbReference type="Pfam" id="PF13487">
    <property type="entry name" value="HD_5"/>
    <property type="match status" value="1"/>
</dbReference>
<gene>
    <name evidence="7" type="ORF">BET01_15605</name>
</gene>
<dbReference type="SMART" id="SM00448">
    <property type="entry name" value="REC"/>
    <property type="match status" value="1"/>
</dbReference>
<dbReference type="EMBL" id="MCIA01000008">
    <property type="protein sequence ID" value="RKD33039.1"/>
    <property type="molecule type" value="Genomic_DNA"/>
</dbReference>
<keyword evidence="8" id="KW-1185">Reference proteome</keyword>
<comment type="function">
    <text evidence="2">May play the central regulatory role in sporulation. It may be an element of the effector pathway responsible for the activation of sporulation genes in response to nutritional stress. Spo0A may act in concert with spo0H (a sigma factor) to control the expression of some genes that are critical to the sporulation process.</text>
</comment>
<dbReference type="Proteomes" id="UP000284277">
    <property type="component" value="Unassembled WGS sequence"/>
</dbReference>
<dbReference type="InterPro" id="IPR011006">
    <property type="entry name" value="CheY-like_superfamily"/>
</dbReference>
<evidence type="ECO:0000256" key="1">
    <source>
        <dbReference type="ARBA" id="ARBA00018672"/>
    </source>
</evidence>
<dbReference type="InterPro" id="IPR006674">
    <property type="entry name" value="HD_domain"/>
</dbReference>
<protein>
    <recommendedName>
        <fullName evidence="1">Stage 0 sporulation protein A homolog</fullName>
    </recommendedName>
</protein>
<evidence type="ECO:0000259" key="5">
    <source>
        <dbReference type="PROSITE" id="PS51831"/>
    </source>
</evidence>
<dbReference type="PROSITE" id="PS51831">
    <property type="entry name" value="HD"/>
    <property type="match status" value="1"/>
</dbReference>
<dbReference type="PROSITE" id="PS50110">
    <property type="entry name" value="RESPONSE_REGULATORY"/>
    <property type="match status" value="1"/>
</dbReference>
<dbReference type="SUPFAM" id="SSF109604">
    <property type="entry name" value="HD-domain/PDEase-like"/>
    <property type="match status" value="1"/>
</dbReference>
<feature type="modified residue" description="4-aspartylphosphate" evidence="3">
    <location>
        <position position="51"/>
    </location>
</feature>
<evidence type="ECO:0000256" key="3">
    <source>
        <dbReference type="PROSITE-ProRule" id="PRU00169"/>
    </source>
</evidence>
<evidence type="ECO:0000313" key="7">
    <source>
        <dbReference type="EMBL" id="RKD33039.1"/>
    </source>
</evidence>
<evidence type="ECO:0000259" key="4">
    <source>
        <dbReference type="PROSITE" id="PS50110"/>
    </source>
</evidence>
<dbReference type="OrthoDB" id="9804747at2"/>
<feature type="domain" description="HD-GYP" evidence="6">
    <location>
        <begin position="138"/>
        <end position="333"/>
    </location>
</feature>
<dbReference type="InterPro" id="IPR052020">
    <property type="entry name" value="Cyclic_di-GMP/3'3'-cGAMP_PDE"/>
</dbReference>
<accession>A0A419T6J8</accession>
<feature type="domain" description="HD" evidence="5">
    <location>
        <begin position="160"/>
        <end position="282"/>
    </location>
</feature>
<dbReference type="Gene3D" id="1.10.3210.10">
    <property type="entry name" value="Hypothetical protein af1432"/>
    <property type="match status" value="1"/>
</dbReference>